<dbReference type="AlphaFoldDB" id="A0A0E9T2A2"/>
<protein>
    <submittedName>
        <fullName evidence="1">Uncharacterized protein</fullName>
    </submittedName>
</protein>
<dbReference type="EMBL" id="GBXM01060851">
    <property type="protein sequence ID" value="JAH47726.1"/>
    <property type="molecule type" value="Transcribed_RNA"/>
</dbReference>
<proteinExistence type="predicted"/>
<organism evidence="1">
    <name type="scientific">Anguilla anguilla</name>
    <name type="common">European freshwater eel</name>
    <name type="synonym">Muraena anguilla</name>
    <dbReference type="NCBI Taxonomy" id="7936"/>
    <lineage>
        <taxon>Eukaryota</taxon>
        <taxon>Metazoa</taxon>
        <taxon>Chordata</taxon>
        <taxon>Craniata</taxon>
        <taxon>Vertebrata</taxon>
        <taxon>Euteleostomi</taxon>
        <taxon>Actinopterygii</taxon>
        <taxon>Neopterygii</taxon>
        <taxon>Teleostei</taxon>
        <taxon>Anguilliformes</taxon>
        <taxon>Anguillidae</taxon>
        <taxon>Anguilla</taxon>
    </lineage>
</organism>
<accession>A0A0E9T2A2</accession>
<reference evidence="1" key="2">
    <citation type="journal article" date="2015" name="Fish Shellfish Immunol.">
        <title>Early steps in the European eel (Anguilla anguilla)-Vibrio vulnificus interaction in the gills: Role of the RtxA13 toxin.</title>
        <authorList>
            <person name="Callol A."/>
            <person name="Pajuelo D."/>
            <person name="Ebbesson L."/>
            <person name="Teles M."/>
            <person name="MacKenzie S."/>
            <person name="Amaro C."/>
        </authorList>
    </citation>
    <scope>NUCLEOTIDE SEQUENCE</scope>
</reference>
<sequence>MSLLHNTVFKCSLKHTLKRFNNSPTHYREP</sequence>
<reference evidence="1" key="1">
    <citation type="submission" date="2014-11" db="EMBL/GenBank/DDBJ databases">
        <authorList>
            <person name="Amaro Gonzalez C."/>
        </authorList>
    </citation>
    <scope>NUCLEOTIDE SEQUENCE</scope>
</reference>
<name>A0A0E9T2A2_ANGAN</name>
<evidence type="ECO:0000313" key="1">
    <source>
        <dbReference type="EMBL" id="JAH47726.1"/>
    </source>
</evidence>